<dbReference type="AlphaFoldDB" id="A0A1H9F116"/>
<evidence type="ECO:0000259" key="2">
    <source>
        <dbReference type="Pfam" id="PF07853"/>
    </source>
</evidence>
<dbReference type="InterPro" id="IPR012867">
    <property type="entry name" value="DUF1648"/>
</dbReference>
<feature type="domain" description="DUF1648" evidence="2">
    <location>
        <begin position="23"/>
        <end position="69"/>
    </location>
</feature>
<dbReference type="RefSeq" id="WP_089985810.1">
    <property type="nucleotide sequence ID" value="NZ_FMVP01000005.1"/>
</dbReference>
<proteinExistence type="predicted"/>
<organism evidence="3 4">
    <name type="scientific">Lysinibacillus fusiformis</name>
    <dbReference type="NCBI Taxonomy" id="28031"/>
    <lineage>
        <taxon>Bacteria</taxon>
        <taxon>Bacillati</taxon>
        <taxon>Bacillota</taxon>
        <taxon>Bacilli</taxon>
        <taxon>Bacillales</taxon>
        <taxon>Bacillaceae</taxon>
        <taxon>Lysinibacillus</taxon>
    </lineage>
</organism>
<accession>A0A1H9F116</accession>
<name>A0A1H9F116_9BACI</name>
<dbReference type="Pfam" id="PF07853">
    <property type="entry name" value="DUF1648"/>
    <property type="match status" value="1"/>
</dbReference>
<reference evidence="3 4" key="1">
    <citation type="submission" date="2016-10" db="EMBL/GenBank/DDBJ databases">
        <authorList>
            <person name="Varghese N."/>
            <person name="Submissions S."/>
        </authorList>
    </citation>
    <scope>NUCLEOTIDE SEQUENCE [LARGE SCALE GENOMIC DNA]</scope>
    <source>
        <strain evidence="3 4">TC-13</strain>
    </source>
</reference>
<feature type="transmembrane region" description="Helical" evidence="1">
    <location>
        <begin position="16"/>
        <end position="36"/>
    </location>
</feature>
<dbReference type="EMBL" id="FOEL01000004">
    <property type="protein sequence ID" value="SEQ31559.1"/>
    <property type="molecule type" value="Genomic_DNA"/>
</dbReference>
<evidence type="ECO:0000313" key="4">
    <source>
        <dbReference type="Proteomes" id="UP000199410"/>
    </source>
</evidence>
<protein>
    <recommendedName>
        <fullName evidence="2">DUF1648 domain-containing protein</fullName>
    </recommendedName>
</protein>
<keyword evidence="1" id="KW-0472">Membrane</keyword>
<evidence type="ECO:0000313" key="3">
    <source>
        <dbReference type="EMBL" id="SEQ31559.1"/>
    </source>
</evidence>
<evidence type="ECO:0000256" key="1">
    <source>
        <dbReference type="SAM" id="Phobius"/>
    </source>
</evidence>
<feature type="transmembrane region" description="Helical" evidence="1">
    <location>
        <begin position="114"/>
        <end position="131"/>
    </location>
</feature>
<keyword evidence="1" id="KW-0812">Transmembrane</keyword>
<comment type="caution">
    <text evidence="3">The sequence shown here is derived from an EMBL/GenBank/DDBJ whole genome shotgun (WGS) entry which is preliminary data.</text>
</comment>
<gene>
    <name evidence="3" type="ORF">SAMN02787113_01461</name>
</gene>
<feature type="transmembrane region" description="Helical" evidence="1">
    <location>
        <begin position="56"/>
        <end position="79"/>
    </location>
</feature>
<feature type="transmembrane region" description="Helical" evidence="1">
    <location>
        <begin position="137"/>
        <end position="158"/>
    </location>
</feature>
<keyword evidence="1" id="KW-1133">Transmembrane helix</keyword>
<sequence length="164" mass="19080">MYRPILKIPKTRSEKVCDYIGVIIFLLSIFYIAVMWGKLPEEIPVDFNGKGEIDRWGSKIELIILPFIGVFLWIIMSLLEKVPHMYNFPARLNEQNVEAFYLNSRKMLNEVKNFCLILFAVISFQMIRIALGETTSIGWWFLPIVVIGIFIPIIKGIIVTRKIK</sequence>
<dbReference type="Proteomes" id="UP000199410">
    <property type="component" value="Unassembled WGS sequence"/>
</dbReference>